<reference evidence="1 2" key="1">
    <citation type="journal article" date="2019" name="Int. J. Syst. Evol. Microbiol.">
        <title>Anaerobacillus alkaliphilus sp. nov., a novel alkaliphilic and moderately halophilic bacterium.</title>
        <authorList>
            <person name="Borsodi A.K."/>
            <person name="Aszalos J.M."/>
            <person name="Bihari P."/>
            <person name="Nagy I."/>
            <person name="Schumann P."/>
            <person name="Sproer C."/>
            <person name="Kovacs A.L."/>
            <person name="Boka K."/>
            <person name="Dobosy P."/>
            <person name="Ovari M."/>
            <person name="Szili-Kovacs T."/>
            <person name="Toth E."/>
        </authorList>
    </citation>
    <scope>NUCLEOTIDE SEQUENCE [LARGE SCALE GENOMIC DNA]</scope>
    <source>
        <strain evidence="1 2">B16-10</strain>
    </source>
</reference>
<dbReference type="AlphaFoldDB" id="A0A4Q0VMK8"/>
<proteinExistence type="predicted"/>
<dbReference type="Proteomes" id="UP000290649">
    <property type="component" value="Unassembled WGS sequence"/>
</dbReference>
<evidence type="ECO:0000313" key="1">
    <source>
        <dbReference type="EMBL" id="RXI96196.1"/>
    </source>
</evidence>
<name>A0A4Q0VMK8_9BACI</name>
<protein>
    <submittedName>
        <fullName evidence="1">Uncharacterized protein</fullName>
    </submittedName>
</protein>
<sequence>MGYDHSEKVRIKFEFSRMLLTLELDPARQELVTGIFEKYHTLSETEEQELKVYLKGSFRKHCGFFILK</sequence>
<evidence type="ECO:0000313" key="2">
    <source>
        <dbReference type="Proteomes" id="UP000290649"/>
    </source>
</evidence>
<accession>A0A4Q0VMK8</accession>
<keyword evidence="2" id="KW-1185">Reference proteome</keyword>
<comment type="caution">
    <text evidence="1">The sequence shown here is derived from an EMBL/GenBank/DDBJ whole genome shotgun (WGS) entry which is preliminary data.</text>
</comment>
<organism evidence="1 2">
    <name type="scientific">Anaerobacillus alkaliphilus</name>
    <dbReference type="NCBI Taxonomy" id="1548597"/>
    <lineage>
        <taxon>Bacteria</taxon>
        <taxon>Bacillati</taxon>
        <taxon>Bacillota</taxon>
        <taxon>Bacilli</taxon>
        <taxon>Bacillales</taxon>
        <taxon>Bacillaceae</taxon>
        <taxon>Anaerobacillus</taxon>
    </lineage>
</organism>
<gene>
    <name evidence="1" type="ORF">DS745_20860</name>
</gene>
<dbReference type="EMBL" id="QOUX01000047">
    <property type="protein sequence ID" value="RXI96196.1"/>
    <property type="molecule type" value="Genomic_DNA"/>
</dbReference>